<dbReference type="PANTHER" id="PTHR24115">
    <property type="entry name" value="KINESIN-RELATED"/>
    <property type="match status" value="1"/>
</dbReference>
<dbReference type="Pfam" id="PF00225">
    <property type="entry name" value="Kinesin"/>
    <property type="match status" value="1"/>
</dbReference>
<dbReference type="InterPro" id="IPR001752">
    <property type="entry name" value="Kinesin_motor_dom"/>
</dbReference>
<evidence type="ECO:0000256" key="7">
    <source>
        <dbReference type="PROSITE-ProRule" id="PRU00283"/>
    </source>
</evidence>
<dbReference type="SMART" id="SM00129">
    <property type="entry name" value="KISc"/>
    <property type="match status" value="1"/>
</dbReference>
<dbReference type="InterPro" id="IPR036961">
    <property type="entry name" value="Kinesin_motor_dom_sf"/>
</dbReference>
<comment type="similarity">
    <text evidence="7">Belongs to the TRAFAC class myosin-kinesin ATPase superfamily. Kinesin family.</text>
</comment>
<protein>
    <submittedName>
        <fullName evidence="11">Kinesin-like protein subito</fullName>
    </submittedName>
</protein>
<keyword evidence="2" id="KW-0493">Microtubule</keyword>
<sequence length="662" mass="75505">HKFHNPYILELFFFLCLPRANSNYKSSVIFFYFTVNPTIILYLFKNFGELKRFIMSNSLSDHSSLGSMCEEVRPSFLRARDPSVDRCFRPRPDRQVRLFDEIKEEGQTEYSSDADVSSSYEDVSVPLSEASSDLSTDSNAALVYLRLKPVTQISTSYTISTAGNVLITEPPNDASTTSNNKSKMEQHYSFSAVFDSAVKQDEVYRICIAPRIENQTDSFTVLTYGTSGSGKTFTLLGTPSKPGIVPRAVENIFRMNASNIYPQPALKLEKGCACILDDEALAREENMRQTLLESCVGLNADHELLEKTIKSEHDFQTIVQDEVSVFIWISFVEIYNELVFDLLAPPSQQPKTSQQMAPPQRKGLKIVTNDGKVFIQGLTTVYVKSCSESLKLLHWGLQHVSYASTSINANSSRSHCIFFIDIIKYYSTGVVVDTSYKFCDLAGSERLSKTRNVGSRLNEAKGINTSLMTLGRCLDAANNNKKLKTKGQVIPVRESKLTMLLQSALLGKEKLTMIVNVTPMDTFYEENMNVLRFSAIAKNITFKQPPKPVNKSRYSFVVEKAKSAAEENIFLRSEVERLQSEMQYRLLEQERILRKELVESFEKKLEEKQKDHEQSLKHELQMQQRLHDLKIASLKRQYENQIEDLRDQLEEEETEKKRRTLE</sequence>
<keyword evidence="9" id="KW-0472">Membrane</keyword>
<dbReference type="PROSITE" id="PS50067">
    <property type="entry name" value="KINESIN_MOTOR_2"/>
    <property type="match status" value="1"/>
</dbReference>
<keyword evidence="9" id="KW-0812">Transmembrane</keyword>
<feature type="coiled-coil region" evidence="8">
    <location>
        <begin position="561"/>
        <end position="662"/>
    </location>
</feature>
<keyword evidence="3 7" id="KW-0547">Nucleotide-binding</keyword>
<dbReference type="Gene3D" id="3.40.850.10">
    <property type="entry name" value="Kinesin motor domain"/>
    <property type="match status" value="1"/>
</dbReference>
<dbReference type="GO" id="GO:0005871">
    <property type="term" value="C:kinesin complex"/>
    <property type="evidence" value="ECO:0007669"/>
    <property type="project" value="TreeGrafter"/>
</dbReference>
<dbReference type="InterPro" id="IPR027417">
    <property type="entry name" value="P-loop_NTPase"/>
</dbReference>
<dbReference type="PANTHER" id="PTHR24115:SF1008">
    <property type="entry name" value="KINESIN-LIKE PROTEIN SUBITO"/>
    <property type="match status" value="1"/>
</dbReference>
<reference evidence="11" key="1">
    <citation type="journal article" date="2014" name="BMC Genomics">
        <title>Characterizing the developmental transcriptome of the oriental fruit fly, Bactrocera dorsalis (Diptera: Tephritidae) through comparative genomic analysis with Drosophila melanogaster utilizing modENCODE datasets.</title>
        <authorList>
            <person name="Geib S.M."/>
            <person name="Calla B."/>
            <person name="Hall B."/>
            <person name="Hou S."/>
            <person name="Manoukis N.C."/>
        </authorList>
    </citation>
    <scope>NUCLEOTIDE SEQUENCE</scope>
    <source>
        <strain evidence="11">Punador</strain>
    </source>
</reference>
<feature type="non-terminal residue" evidence="11">
    <location>
        <position position="1"/>
    </location>
</feature>
<evidence type="ECO:0000256" key="4">
    <source>
        <dbReference type="ARBA" id="ARBA00022840"/>
    </source>
</evidence>
<dbReference type="AlphaFoldDB" id="A0A034VQY9"/>
<evidence type="ECO:0000256" key="6">
    <source>
        <dbReference type="ARBA" id="ARBA00023212"/>
    </source>
</evidence>
<dbReference type="GO" id="GO:0007018">
    <property type="term" value="P:microtubule-based movement"/>
    <property type="evidence" value="ECO:0007669"/>
    <property type="project" value="InterPro"/>
</dbReference>
<dbReference type="GO" id="GO:0005874">
    <property type="term" value="C:microtubule"/>
    <property type="evidence" value="ECO:0007669"/>
    <property type="project" value="UniProtKB-KW"/>
</dbReference>
<evidence type="ECO:0000256" key="5">
    <source>
        <dbReference type="ARBA" id="ARBA00023175"/>
    </source>
</evidence>
<dbReference type="GO" id="GO:0016887">
    <property type="term" value="F:ATP hydrolysis activity"/>
    <property type="evidence" value="ECO:0007669"/>
    <property type="project" value="TreeGrafter"/>
</dbReference>
<feature type="binding site" evidence="7">
    <location>
        <begin position="225"/>
        <end position="232"/>
    </location>
    <ligand>
        <name>ATP</name>
        <dbReference type="ChEBI" id="CHEBI:30616"/>
    </ligand>
</feature>
<dbReference type="GO" id="GO:0005634">
    <property type="term" value="C:nucleus"/>
    <property type="evidence" value="ECO:0007669"/>
    <property type="project" value="TreeGrafter"/>
</dbReference>
<evidence type="ECO:0000256" key="8">
    <source>
        <dbReference type="SAM" id="Coils"/>
    </source>
</evidence>
<evidence type="ECO:0000256" key="3">
    <source>
        <dbReference type="ARBA" id="ARBA00022741"/>
    </source>
</evidence>
<name>A0A034VQY9_BACDO</name>
<keyword evidence="6" id="KW-0206">Cytoskeleton</keyword>
<feature type="transmembrane region" description="Helical" evidence="9">
    <location>
        <begin position="27"/>
        <end position="44"/>
    </location>
</feature>
<keyword evidence="4 7" id="KW-0067">ATP-binding</keyword>
<keyword evidence="8" id="KW-0175">Coiled coil</keyword>
<comment type="subcellular location">
    <subcellularLocation>
        <location evidence="1">Cytoplasm</location>
        <location evidence="1">Cytoskeleton</location>
    </subcellularLocation>
</comment>
<evidence type="ECO:0000259" key="10">
    <source>
        <dbReference type="PROSITE" id="PS50067"/>
    </source>
</evidence>
<keyword evidence="5 7" id="KW-0505">Motor protein</keyword>
<keyword evidence="6" id="KW-0963">Cytoplasm</keyword>
<gene>
    <name evidence="11" type="primary">SUB</name>
</gene>
<dbReference type="GO" id="GO:0008017">
    <property type="term" value="F:microtubule binding"/>
    <property type="evidence" value="ECO:0007669"/>
    <property type="project" value="InterPro"/>
</dbReference>
<accession>A0A034VQY9</accession>
<feature type="domain" description="Kinesin motor" evidence="10">
    <location>
        <begin position="140"/>
        <end position="540"/>
    </location>
</feature>
<dbReference type="GO" id="GO:0003777">
    <property type="term" value="F:microtubule motor activity"/>
    <property type="evidence" value="ECO:0007669"/>
    <property type="project" value="InterPro"/>
</dbReference>
<evidence type="ECO:0000256" key="1">
    <source>
        <dbReference type="ARBA" id="ARBA00004245"/>
    </source>
</evidence>
<dbReference type="InterPro" id="IPR027640">
    <property type="entry name" value="Kinesin-like_fam"/>
</dbReference>
<organism evidence="11">
    <name type="scientific">Bactrocera dorsalis</name>
    <name type="common">Oriental fruit fly</name>
    <name type="synonym">Dacus dorsalis</name>
    <dbReference type="NCBI Taxonomy" id="27457"/>
    <lineage>
        <taxon>Eukaryota</taxon>
        <taxon>Metazoa</taxon>
        <taxon>Ecdysozoa</taxon>
        <taxon>Arthropoda</taxon>
        <taxon>Hexapoda</taxon>
        <taxon>Insecta</taxon>
        <taxon>Pterygota</taxon>
        <taxon>Neoptera</taxon>
        <taxon>Endopterygota</taxon>
        <taxon>Diptera</taxon>
        <taxon>Brachycera</taxon>
        <taxon>Muscomorpha</taxon>
        <taxon>Tephritoidea</taxon>
        <taxon>Tephritidae</taxon>
        <taxon>Bactrocera</taxon>
        <taxon>Bactrocera</taxon>
    </lineage>
</organism>
<dbReference type="EMBL" id="GAKP01014410">
    <property type="protein sequence ID" value="JAC44542.1"/>
    <property type="molecule type" value="Transcribed_RNA"/>
</dbReference>
<dbReference type="OrthoDB" id="123929at2759"/>
<proteinExistence type="inferred from homology"/>
<dbReference type="GO" id="GO:0005524">
    <property type="term" value="F:ATP binding"/>
    <property type="evidence" value="ECO:0007669"/>
    <property type="project" value="UniProtKB-UniRule"/>
</dbReference>
<dbReference type="PRINTS" id="PR00380">
    <property type="entry name" value="KINESINHEAVY"/>
</dbReference>
<keyword evidence="9" id="KW-1133">Transmembrane helix</keyword>
<evidence type="ECO:0000256" key="9">
    <source>
        <dbReference type="SAM" id="Phobius"/>
    </source>
</evidence>
<evidence type="ECO:0000313" key="11">
    <source>
        <dbReference type="EMBL" id="JAC44542.1"/>
    </source>
</evidence>
<evidence type="ECO:0000256" key="2">
    <source>
        <dbReference type="ARBA" id="ARBA00022701"/>
    </source>
</evidence>
<dbReference type="SUPFAM" id="SSF52540">
    <property type="entry name" value="P-loop containing nucleoside triphosphate hydrolases"/>
    <property type="match status" value="1"/>
</dbReference>